<evidence type="ECO:0000256" key="1">
    <source>
        <dbReference type="SAM" id="SignalP"/>
    </source>
</evidence>
<sequence length="428" mass="45922">MTHHFAGRSIRATTGDYPTARRTRSARLVVLLTCLLLGLGAMPSAHAEPAYAAYLGMPAVTADGTNGGGLNPALPLDESVLRAALDQARADGVAPRRYGTLLQQYWLVVASRNAGIDLAAWDPTSGVAANERTFNQVYVNYLRLTVQHPELWWAGLAGIAGGSFASGFFDMGDVGVVLDVPGIQQLGNAVADLLRGTPAELVAGLPADLALLATEGPRLDPADITWYQTRLMIMQKHIFTDLVPMHEAYLAEGMAAIEEMLAAGVIDDSAHTAWQSIASGTREGYIDALVRMTDREQNYVVADQWDATAGGRGAIGRVLTYVSTLAGKPAVPGVRAPGNFRPAVVSADVAGRTLSLRTPLPAFNWADREDRWAYIMGDLNPRHIDLESNPALAASVLGESFWNKLTRGRAVARIPELISDMTRQWAVV</sequence>
<keyword evidence="3" id="KW-1185">Reference proteome</keyword>
<comment type="caution">
    <text evidence="2">The sequence shown here is derived from an EMBL/GenBank/DDBJ whole genome shotgun (WGS) entry which is preliminary data.</text>
</comment>
<dbReference type="EMBL" id="JAGGMR010000001">
    <property type="protein sequence ID" value="MBP2190377.1"/>
    <property type="molecule type" value="Genomic_DNA"/>
</dbReference>
<feature type="signal peptide" evidence="1">
    <location>
        <begin position="1"/>
        <end position="47"/>
    </location>
</feature>
<feature type="chain" id="PRO_5046937022" description="Tat pathway signal protein" evidence="1">
    <location>
        <begin position="48"/>
        <end position="428"/>
    </location>
</feature>
<protein>
    <recommendedName>
        <fullName evidence="4">Tat pathway signal protein</fullName>
    </recommendedName>
</protein>
<name>A0ABS4QFD2_9NOCA</name>
<accession>A0ABS4QFD2</accession>
<gene>
    <name evidence="2" type="ORF">BJ987_003278</name>
</gene>
<reference evidence="2 3" key="1">
    <citation type="submission" date="2021-03" db="EMBL/GenBank/DDBJ databases">
        <title>Sequencing the genomes of 1000 actinobacteria strains.</title>
        <authorList>
            <person name="Klenk H.-P."/>
        </authorList>
    </citation>
    <scope>NUCLEOTIDE SEQUENCE [LARGE SCALE GENOMIC DNA]</scope>
    <source>
        <strain evidence="2 3">DSM 45516</strain>
    </source>
</reference>
<keyword evidence="1" id="KW-0732">Signal</keyword>
<evidence type="ECO:0008006" key="4">
    <source>
        <dbReference type="Google" id="ProtNLM"/>
    </source>
</evidence>
<proteinExistence type="predicted"/>
<dbReference type="Proteomes" id="UP001519325">
    <property type="component" value="Unassembled WGS sequence"/>
</dbReference>
<organism evidence="2 3">
    <name type="scientific">Nocardia goodfellowii</name>
    <dbReference type="NCBI Taxonomy" id="882446"/>
    <lineage>
        <taxon>Bacteria</taxon>
        <taxon>Bacillati</taxon>
        <taxon>Actinomycetota</taxon>
        <taxon>Actinomycetes</taxon>
        <taxon>Mycobacteriales</taxon>
        <taxon>Nocardiaceae</taxon>
        <taxon>Nocardia</taxon>
    </lineage>
</organism>
<evidence type="ECO:0000313" key="2">
    <source>
        <dbReference type="EMBL" id="MBP2190377.1"/>
    </source>
</evidence>
<evidence type="ECO:0000313" key="3">
    <source>
        <dbReference type="Proteomes" id="UP001519325"/>
    </source>
</evidence>